<dbReference type="InterPro" id="IPR013083">
    <property type="entry name" value="Znf_RING/FYVE/PHD"/>
</dbReference>
<dbReference type="GO" id="GO:0008270">
    <property type="term" value="F:zinc ion binding"/>
    <property type="evidence" value="ECO:0007669"/>
    <property type="project" value="UniProtKB-KW"/>
</dbReference>
<evidence type="ECO:0000313" key="8">
    <source>
        <dbReference type="Proteomes" id="UP000772434"/>
    </source>
</evidence>
<dbReference type="SMART" id="SM00184">
    <property type="entry name" value="RING"/>
    <property type="match status" value="1"/>
</dbReference>
<sequence>MSIQCTICLSNLKHPVCIPCGHLYCSQCLTEHISSSSEDGYNSTCPTCRAQFSIVSPELTCLPKHIHRYITPSIRRVYLDGDTSAVQQLQQKLASSQTQMKRLQQENERLMEYCEKYQDESEVHAEGEAQANIEVERLTRMLRQKSLETQVVRKEASEWKNKHDDLLSKSHTYVFFQI</sequence>
<dbReference type="PROSITE" id="PS50089">
    <property type="entry name" value="ZF_RING_2"/>
    <property type="match status" value="1"/>
</dbReference>
<keyword evidence="5" id="KW-0175">Coiled coil</keyword>
<feature type="domain" description="RING-type" evidence="6">
    <location>
        <begin position="5"/>
        <end position="49"/>
    </location>
</feature>
<evidence type="ECO:0000256" key="2">
    <source>
        <dbReference type="ARBA" id="ARBA00022771"/>
    </source>
</evidence>
<dbReference type="EMBL" id="JADNRY010000019">
    <property type="protein sequence ID" value="KAF9073170.1"/>
    <property type="molecule type" value="Genomic_DNA"/>
</dbReference>
<dbReference type="Proteomes" id="UP000772434">
    <property type="component" value="Unassembled WGS sequence"/>
</dbReference>
<keyword evidence="3" id="KW-0862">Zinc</keyword>
<organism evidence="7 8">
    <name type="scientific">Rhodocollybia butyracea</name>
    <dbReference type="NCBI Taxonomy" id="206335"/>
    <lineage>
        <taxon>Eukaryota</taxon>
        <taxon>Fungi</taxon>
        <taxon>Dikarya</taxon>
        <taxon>Basidiomycota</taxon>
        <taxon>Agaricomycotina</taxon>
        <taxon>Agaricomycetes</taxon>
        <taxon>Agaricomycetidae</taxon>
        <taxon>Agaricales</taxon>
        <taxon>Marasmiineae</taxon>
        <taxon>Omphalotaceae</taxon>
        <taxon>Rhodocollybia</taxon>
    </lineage>
</organism>
<gene>
    <name evidence="7" type="ORF">BDP27DRAFT_1216144</name>
</gene>
<keyword evidence="2 4" id="KW-0863">Zinc-finger</keyword>
<evidence type="ECO:0000256" key="3">
    <source>
        <dbReference type="ARBA" id="ARBA00022833"/>
    </source>
</evidence>
<keyword evidence="8" id="KW-1185">Reference proteome</keyword>
<dbReference type="PROSITE" id="PS00518">
    <property type="entry name" value="ZF_RING_1"/>
    <property type="match status" value="1"/>
</dbReference>
<keyword evidence="1" id="KW-0479">Metal-binding</keyword>
<dbReference type="AlphaFoldDB" id="A0A9P5UAK6"/>
<dbReference type="OrthoDB" id="6270329at2759"/>
<evidence type="ECO:0000256" key="4">
    <source>
        <dbReference type="PROSITE-ProRule" id="PRU00175"/>
    </source>
</evidence>
<dbReference type="SUPFAM" id="SSF57850">
    <property type="entry name" value="RING/U-box"/>
    <property type="match status" value="1"/>
</dbReference>
<feature type="coiled-coil region" evidence="5">
    <location>
        <begin position="86"/>
        <end position="120"/>
    </location>
</feature>
<comment type="caution">
    <text evidence="7">The sequence shown here is derived from an EMBL/GenBank/DDBJ whole genome shotgun (WGS) entry which is preliminary data.</text>
</comment>
<dbReference type="InterPro" id="IPR018957">
    <property type="entry name" value="Znf_C3HC4_RING-type"/>
</dbReference>
<accession>A0A9P5UAK6</accession>
<evidence type="ECO:0000313" key="7">
    <source>
        <dbReference type="EMBL" id="KAF9073170.1"/>
    </source>
</evidence>
<name>A0A9P5UAK6_9AGAR</name>
<dbReference type="Pfam" id="PF00097">
    <property type="entry name" value="zf-C3HC4"/>
    <property type="match status" value="1"/>
</dbReference>
<protein>
    <recommendedName>
        <fullName evidence="6">RING-type domain-containing protein</fullName>
    </recommendedName>
</protein>
<evidence type="ECO:0000259" key="6">
    <source>
        <dbReference type="PROSITE" id="PS50089"/>
    </source>
</evidence>
<dbReference type="Gene3D" id="3.30.40.10">
    <property type="entry name" value="Zinc/RING finger domain, C3HC4 (zinc finger)"/>
    <property type="match status" value="1"/>
</dbReference>
<dbReference type="InterPro" id="IPR001841">
    <property type="entry name" value="Znf_RING"/>
</dbReference>
<evidence type="ECO:0000256" key="5">
    <source>
        <dbReference type="SAM" id="Coils"/>
    </source>
</evidence>
<proteinExistence type="predicted"/>
<reference evidence="7" key="1">
    <citation type="submission" date="2020-11" db="EMBL/GenBank/DDBJ databases">
        <authorList>
            <consortium name="DOE Joint Genome Institute"/>
            <person name="Ahrendt S."/>
            <person name="Riley R."/>
            <person name="Andreopoulos W."/>
            <person name="Labutti K."/>
            <person name="Pangilinan J."/>
            <person name="Ruiz-Duenas F.J."/>
            <person name="Barrasa J.M."/>
            <person name="Sanchez-Garcia M."/>
            <person name="Camarero S."/>
            <person name="Miyauchi S."/>
            <person name="Serrano A."/>
            <person name="Linde D."/>
            <person name="Babiker R."/>
            <person name="Drula E."/>
            <person name="Ayuso-Fernandez I."/>
            <person name="Pacheco R."/>
            <person name="Padilla G."/>
            <person name="Ferreira P."/>
            <person name="Barriuso J."/>
            <person name="Kellner H."/>
            <person name="Castanera R."/>
            <person name="Alfaro M."/>
            <person name="Ramirez L."/>
            <person name="Pisabarro A.G."/>
            <person name="Kuo A."/>
            <person name="Tritt A."/>
            <person name="Lipzen A."/>
            <person name="He G."/>
            <person name="Yan M."/>
            <person name="Ng V."/>
            <person name="Cullen D."/>
            <person name="Martin F."/>
            <person name="Rosso M.-N."/>
            <person name="Henrissat B."/>
            <person name="Hibbett D."/>
            <person name="Martinez A.T."/>
            <person name="Grigoriev I.V."/>
        </authorList>
    </citation>
    <scope>NUCLEOTIDE SEQUENCE</scope>
    <source>
        <strain evidence="7">AH 40177</strain>
    </source>
</reference>
<evidence type="ECO:0000256" key="1">
    <source>
        <dbReference type="ARBA" id="ARBA00022723"/>
    </source>
</evidence>
<dbReference type="InterPro" id="IPR017907">
    <property type="entry name" value="Znf_RING_CS"/>
</dbReference>